<reference evidence="1" key="1">
    <citation type="submission" date="2021-08" db="EMBL/GenBank/DDBJ databases">
        <title>Novel anaerobic bacterium isolated from sea squirt in East Sea, Republic of Korea.</title>
        <authorList>
            <person name="Nguyen T.H."/>
            <person name="Li Z."/>
            <person name="Lee Y.-J."/>
            <person name="Ko J."/>
            <person name="Kim S.-G."/>
        </authorList>
    </citation>
    <scope>NUCLEOTIDE SEQUENCE</scope>
    <source>
        <strain evidence="1">KCTC 25031</strain>
    </source>
</reference>
<keyword evidence="2" id="KW-1185">Reference proteome</keyword>
<dbReference type="EMBL" id="CP081303">
    <property type="protein sequence ID" value="QZE15459.1"/>
    <property type="molecule type" value="Genomic_DNA"/>
</dbReference>
<sequence>MHYLKKTLLLLGIATTSLVGCKERVSMDLNKSSIIPIPNEIKADGFSFKITSATEIVVSDASLMNTAKVLQGLLQPATGFPFTIVEGNSASSDQIFLTLNSSLTKADGYQLKITEDHITVEGKDVGGVFYGTQTLRQLLPAAIEKNVIQTIDWRVATGTIKDAPRFEYRGAMLDVARHFFTVEEVKHFIDYLAMYKMNYFHIHLTDDQGWRLEIKSWPKLTEIGASTEVGGGEGGFYTQEQYTDIVKYAAARNITVVPEFDMPGHTNSALASYGELNPDNKPKDLYTGTNVGFSTFTVDKEITYKFIEDVVKEMVALSPGKYFHIGGDETHVTKKKDYINFINRAQEIIASHGKQVVGWADIAEAKLQPNTVAQFWKVKTHSAKLALKQGAKLLMSPAAKAYMDIQYDKDSPIGLHWAGYTEVDDAYNWDPATYLPNMDIDDIIGIEAPLWAETVKDLKDIQYLTFPRLPGYAEIGWSKRSQQDWETYKVRLADQQDRFEAMGLNYYQSPKVPWKK</sequence>
<protein>
    <submittedName>
        <fullName evidence="1">Beta-N-acetylhexosaminidase</fullName>
    </submittedName>
</protein>
<evidence type="ECO:0000313" key="2">
    <source>
        <dbReference type="Proteomes" id="UP000826212"/>
    </source>
</evidence>
<name>A0AC61NRA4_9BACT</name>
<dbReference type="Proteomes" id="UP000826212">
    <property type="component" value="Chromosome"/>
</dbReference>
<organism evidence="1 2">
    <name type="scientific">Halosquirtibacter laminarini</name>
    <dbReference type="NCBI Taxonomy" id="3374600"/>
    <lineage>
        <taxon>Bacteria</taxon>
        <taxon>Pseudomonadati</taxon>
        <taxon>Bacteroidota</taxon>
        <taxon>Bacteroidia</taxon>
        <taxon>Marinilabiliales</taxon>
        <taxon>Prolixibacteraceae</taxon>
        <taxon>Halosquirtibacter</taxon>
    </lineage>
</organism>
<evidence type="ECO:0000313" key="1">
    <source>
        <dbReference type="EMBL" id="QZE15459.1"/>
    </source>
</evidence>
<accession>A0AC61NRA4</accession>
<gene>
    <name evidence="1" type="ORF">K4L44_06400</name>
</gene>
<proteinExistence type="predicted"/>